<name>A0A0L0FU55_9EUKA</name>
<proteinExistence type="predicted"/>
<dbReference type="Proteomes" id="UP000054560">
    <property type="component" value="Unassembled WGS sequence"/>
</dbReference>
<organism evidence="1 2">
    <name type="scientific">Sphaeroforma arctica JP610</name>
    <dbReference type="NCBI Taxonomy" id="667725"/>
    <lineage>
        <taxon>Eukaryota</taxon>
        <taxon>Ichthyosporea</taxon>
        <taxon>Ichthyophonida</taxon>
        <taxon>Sphaeroforma</taxon>
    </lineage>
</organism>
<accession>A0A0L0FU55</accession>
<reference evidence="1 2" key="1">
    <citation type="submission" date="2011-02" db="EMBL/GenBank/DDBJ databases">
        <title>The Genome Sequence of Sphaeroforma arctica JP610.</title>
        <authorList>
            <consortium name="The Broad Institute Genome Sequencing Platform"/>
            <person name="Russ C."/>
            <person name="Cuomo C."/>
            <person name="Young S.K."/>
            <person name="Zeng Q."/>
            <person name="Gargeya S."/>
            <person name="Alvarado L."/>
            <person name="Berlin A."/>
            <person name="Chapman S.B."/>
            <person name="Chen Z."/>
            <person name="Freedman E."/>
            <person name="Gellesch M."/>
            <person name="Goldberg J."/>
            <person name="Griggs A."/>
            <person name="Gujja S."/>
            <person name="Heilman E."/>
            <person name="Heiman D."/>
            <person name="Howarth C."/>
            <person name="Mehta T."/>
            <person name="Neiman D."/>
            <person name="Pearson M."/>
            <person name="Roberts A."/>
            <person name="Saif S."/>
            <person name="Shea T."/>
            <person name="Shenoy N."/>
            <person name="Sisk P."/>
            <person name="Stolte C."/>
            <person name="Sykes S."/>
            <person name="White J."/>
            <person name="Yandava C."/>
            <person name="Burger G."/>
            <person name="Gray M.W."/>
            <person name="Holland P.W.H."/>
            <person name="King N."/>
            <person name="Lang F.B.F."/>
            <person name="Roger A.J."/>
            <person name="Ruiz-Trillo I."/>
            <person name="Haas B."/>
            <person name="Nusbaum C."/>
            <person name="Birren B."/>
        </authorList>
    </citation>
    <scope>NUCLEOTIDE SEQUENCE [LARGE SCALE GENOMIC DNA]</scope>
    <source>
        <strain evidence="1 2">JP610</strain>
    </source>
</reference>
<gene>
    <name evidence="1" type="ORF">SARC_07280</name>
</gene>
<evidence type="ECO:0000313" key="1">
    <source>
        <dbReference type="EMBL" id="KNC80362.1"/>
    </source>
</evidence>
<dbReference type="EMBL" id="KQ242163">
    <property type="protein sequence ID" value="KNC80362.1"/>
    <property type="molecule type" value="Genomic_DNA"/>
</dbReference>
<dbReference type="RefSeq" id="XP_014154264.1">
    <property type="nucleotide sequence ID" value="XM_014298789.1"/>
</dbReference>
<dbReference type="GeneID" id="25907784"/>
<sequence length="116" mass="13410">MSTSQLLSFVRTNPGVYPVKEMVIVISTVFLNEYLDCDAMEDRCIQTDSLSQYQGEETEQVPLIAWLLEFLGYEPSFKTIPDLEVKRNLERFLLDNDIKEIPVAMTLLYTLQKNPD</sequence>
<protein>
    <submittedName>
        <fullName evidence="1">Uncharacterized protein</fullName>
    </submittedName>
</protein>
<dbReference type="AlphaFoldDB" id="A0A0L0FU55"/>
<keyword evidence="2" id="KW-1185">Reference proteome</keyword>
<evidence type="ECO:0000313" key="2">
    <source>
        <dbReference type="Proteomes" id="UP000054560"/>
    </source>
</evidence>